<feature type="chain" id="PRO_5047010482" description="Stigma-specific Stig1 family protein" evidence="4">
    <location>
        <begin position="28"/>
        <end position="185"/>
    </location>
</feature>
<dbReference type="Pfam" id="PF04885">
    <property type="entry name" value="Stig1"/>
    <property type="match status" value="1"/>
</dbReference>
<evidence type="ECO:0008006" key="7">
    <source>
        <dbReference type="Google" id="ProtNLM"/>
    </source>
</evidence>
<evidence type="ECO:0000313" key="6">
    <source>
        <dbReference type="Proteomes" id="UP000827721"/>
    </source>
</evidence>
<evidence type="ECO:0000313" key="5">
    <source>
        <dbReference type="EMBL" id="KAH7544431.1"/>
    </source>
</evidence>
<comment type="similarity">
    <text evidence="1">Belongs to the STIG1 family.</text>
</comment>
<dbReference type="EMBL" id="JAFEMO010000015">
    <property type="protein sequence ID" value="KAH7544431.1"/>
    <property type="molecule type" value="Genomic_DNA"/>
</dbReference>
<reference evidence="5 6" key="1">
    <citation type="submission" date="2021-02" db="EMBL/GenBank/DDBJ databases">
        <title>Plant Genome Project.</title>
        <authorList>
            <person name="Zhang R.-G."/>
        </authorList>
    </citation>
    <scope>NUCLEOTIDE SEQUENCE [LARGE SCALE GENOMIC DNA]</scope>
    <source>
        <tissue evidence="5">Leaves</tissue>
    </source>
</reference>
<proteinExistence type="inferred from homology"/>
<dbReference type="PANTHER" id="PTHR33227">
    <property type="entry name" value="STIGMA-SPECIFIC STIG1-LIKE PROTEIN 3"/>
    <property type="match status" value="1"/>
</dbReference>
<dbReference type="PANTHER" id="PTHR33227:SF48">
    <property type="entry name" value="STIGMA-SPECIFIC STIG1-LIKE PROTEIN 4"/>
    <property type="match status" value="1"/>
</dbReference>
<feature type="region of interest" description="Disordered" evidence="3">
    <location>
        <begin position="157"/>
        <end position="185"/>
    </location>
</feature>
<dbReference type="InterPro" id="IPR006969">
    <property type="entry name" value="Stig-like"/>
</dbReference>
<evidence type="ECO:0000256" key="1">
    <source>
        <dbReference type="ARBA" id="ARBA00006010"/>
    </source>
</evidence>
<protein>
    <recommendedName>
        <fullName evidence="7">Stigma-specific Stig1 family protein</fullName>
    </recommendedName>
</protein>
<gene>
    <name evidence="5" type="ORF">JRO89_XS15G0165900</name>
</gene>
<evidence type="ECO:0000256" key="3">
    <source>
        <dbReference type="SAM" id="MobiDB-lite"/>
    </source>
</evidence>
<accession>A0ABQ8H2J2</accession>
<keyword evidence="2 4" id="KW-0732">Signal</keyword>
<sequence length="185" mass="20166">MSLKINVLIAILVLLVLSLFVVEIVGGKNSAAAAYVVHYNTNATSVVGSPWLKKVAKWSRPRPVGCRGRPWICRQSELPGTRMQCCRDQCVDVSSDPENCGLCGVHCPFTRQCCRGFCSNTSRSPINCGRCGNRCPCGIRCRYGMCGYAGGSLPCPPQPRPQPRRPRPPSPPYGDQPPPMSTEDL</sequence>
<organism evidence="5 6">
    <name type="scientific">Xanthoceras sorbifolium</name>
    <dbReference type="NCBI Taxonomy" id="99658"/>
    <lineage>
        <taxon>Eukaryota</taxon>
        <taxon>Viridiplantae</taxon>
        <taxon>Streptophyta</taxon>
        <taxon>Embryophyta</taxon>
        <taxon>Tracheophyta</taxon>
        <taxon>Spermatophyta</taxon>
        <taxon>Magnoliopsida</taxon>
        <taxon>eudicotyledons</taxon>
        <taxon>Gunneridae</taxon>
        <taxon>Pentapetalae</taxon>
        <taxon>rosids</taxon>
        <taxon>malvids</taxon>
        <taxon>Sapindales</taxon>
        <taxon>Sapindaceae</taxon>
        <taxon>Xanthoceroideae</taxon>
        <taxon>Xanthoceras</taxon>
    </lineage>
</organism>
<comment type="caution">
    <text evidence="5">The sequence shown here is derived from an EMBL/GenBank/DDBJ whole genome shotgun (WGS) entry which is preliminary data.</text>
</comment>
<feature type="compositionally biased region" description="Pro residues" evidence="3">
    <location>
        <begin position="168"/>
        <end position="185"/>
    </location>
</feature>
<evidence type="ECO:0000256" key="4">
    <source>
        <dbReference type="SAM" id="SignalP"/>
    </source>
</evidence>
<evidence type="ECO:0000256" key="2">
    <source>
        <dbReference type="ARBA" id="ARBA00022729"/>
    </source>
</evidence>
<name>A0ABQ8H2J2_9ROSI</name>
<dbReference type="Proteomes" id="UP000827721">
    <property type="component" value="Unassembled WGS sequence"/>
</dbReference>
<keyword evidence="6" id="KW-1185">Reference proteome</keyword>
<feature type="signal peptide" evidence="4">
    <location>
        <begin position="1"/>
        <end position="27"/>
    </location>
</feature>